<accession>H0I2U1</accession>
<keyword evidence="2" id="KW-1185">Reference proteome</keyword>
<protein>
    <submittedName>
        <fullName evidence="1">Uncharacterized protein</fullName>
    </submittedName>
</protein>
<evidence type="ECO:0000313" key="1">
    <source>
        <dbReference type="EMBL" id="EHK52715.1"/>
    </source>
</evidence>
<sequence length="43" mass="4681">MAGSLIKAPISDQSVFVDWSLVSVIAALFSYEHRVGRPLPSVH</sequence>
<proteinExistence type="predicted"/>
<dbReference type="PATRIC" id="fig|1107882.3.peg.6563"/>
<dbReference type="Proteomes" id="UP000003250">
    <property type="component" value="Unassembled WGS sequence"/>
</dbReference>
<organism evidence="1 2">
    <name type="scientific">Mesorhizobium alhagi CCNWXJ12-2</name>
    <dbReference type="NCBI Taxonomy" id="1107882"/>
    <lineage>
        <taxon>Bacteria</taxon>
        <taxon>Pseudomonadati</taxon>
        <taxon>Pseudomonadota</taxon>
        <taxon>Alphaproteobacteria</taxon>
        <taxon>Hyphomicrobiales</taxon>
        <taxon>Phyllobacteriaceae</taxon>
        <taxon>Allomesorhizobium</taxon>
    </lineage>
</organism>
<reference evidence="1 2" key="1">
    <citation type="journal article" date="2012" name="J. Bacteriol.">
        <title>Draft Genome Sequence of Mesorhizobium alhagi CCNWXJ12-2T, a Novel Salt-Resistant Species Isolated from the Desert of Northwestern China.</title>
        <authorList>
            <person name="Zhou M."/>
            <person name="Chen W."/>
            <person name="Chen H."/>
            <person name="Wei G."/>
        </authorList>
    </citation>
    <scope>NUCLEOTIDE SEQUENCE [LARGE SCALE GENOMIC DNA]</scope>
    <source>
        <strain evidence="1 2">CCNWXJ12-2</strain>
    </source>
</reference>
<dbReference type="EMBL" id="AHAM01000306">
    <property type="protein sequence ID" value="EHK52715.1"/>
    <property type="molecule type" value="Genomic_DNA"/>
</dbReference>
<gene>
    <name evidence="1" type="ORF">MAXJ12_33984</name>
</gene>
<name>H0I2U1_9HYPH</name>
<evidence type="ECO:0000313" key="2">
    <source>
        <dbReference type="Proteomes" id="UP000003250"/>
    </source>
</evidence>
<dbReference type="AlphaFoldDB" id="H0I2U1"/>